<evidence type="ECO:0000313" key="3">
    <source>
        <dbReference type="Proteomes" id="UP000578531"/>
    </source>
</evidence>
<dbReference type="SUPFAM" id="SSF50129">
    <property type="entry name" value="GroES-like"/>
    <property type="match status" value="1"/>
</dbReference>
<feature type="region of interest" description="Disordered" evidence="1">
    <location>
        <begin position="314"/>
        <end position="335"/>
    </location>
</feature>
<dbReference type="InterPro" id="IPR036291">
    <property type="entry name" value="NAD(P)-bd_dom_sf"/>
</dbReference>
<dbReference type="Proteomes" id="UP000578531">
    <property type="component" value="Unassembled WGS sequence"/>
</dbReference>
<keyword evidence="3" id="KW-1185">Reference proteome</keyword>
<proteinExistence type="predicted"/>
<dbReference type="SUPFAM" id="SSF51735">
    <property type="entry name" value="NAD(P)-binding Rossmann-fold domains"/>
    <property type="match status" value="1"/>
</dbReference>
<sequence>MPSWSNKPSGTMTAAVLTPPGAHPPTACFTINHTYPKPTLPSEDWVLARVRAAGLNRAELRGRNGDAPAPAEFGIFTSEYHEDPPKVEQYAPHTFNPPPFSQLQTIPTRATSPTHHPPRSQAKNPSAASKPPAPPPPSTPATPSPAGSTAAAKPTPVRPLPLAALLLHPAHPPALGRPRRHLPEHVDGMGLPLRRRGAEPGARPSWRHGGTSSVGLWAILLATDHQCTLTATTRQGEKIAKLQDAGAHHVLLEPDPDARLRPLVPEGLDRILEPVAPDRILHVALPATAPPSRRACRPRRGAWTHFAPSDIPAEAETDVLRYGGGGTSGRSRRRG</sequence>
<dbReference type="RefSeq" id="XP_037159368.1">
    <property type="nucleotide sequence ID" value="XM_037313732.1"/>
</dbReference>
<gene>
    <name evidence="2" type="ORF">HO173_011855</name>
</gene>
<feature type="compositionally biased region" description="Polar residues" evidence="1">
    <location>
        <begin position="101"/>
        <end position="114"/>
    </location>
</feature>
<dbReference type="Gene3D" id="3.40.50.720">
    <property type="entry name" value="NAD(P)-binding Rossmann-like Domain"/>
    <property type="match status" value="1"/>
</dbReference>
<dbReference type="OrthoDB" id="203908at2759"/>
<accession>A0A8H6CS42</accession>
<protein>
    <submittedName>
        <fullName evidence="2">Uncharacterized protein</fullName>
    </submittedName>
</protein>
<dbReference type="Gene3D" id="3.90.180.10">
    <property type="entry name" value="Medium-chain alcohol dehydrogenases, catalytic domain"/>
    <property type="match status" value="1"/>
</dbReference>
<dbReference type="InterPro" id="IPR011032">
    <property type="entry name" value="GroES-like_sf"/>
</dbReference>
<dbReference type="EMBL" id="JACCJC010000079">
    <property type="protein sequence ID" value="KAF6228553.1"/>
    <property type="molecule type" value="Genomic_DNA"/>
</dbReference>
<comment type="caution">
    <text evidence="2">The sequence shown here is derived from an EMBL/GenBank/DDBJ whole genome shotgun (WGS) entry which is preliminary data.</text>
</comment>
<feature type="compositionally biased region" description="Low complexity" evidence="1">
    <location>
        <begin position="144"/>
        <end position="155"/>
    </location>
</feature>
<evidence type="ECO:0000256" key="1">
    <source>
        <dbReference type="SAM" id="MobiDB-lite"/>
    </source>
</evidence>
<evidence type="ECO:0000313" key="2">
    <source>
        <dbReference type="EMBL" id="KAF6228553.1"/>
    </source>
</evidence>
<organism evidence="2 3">
    <name type="scientific">Letharia columbiana</name>
    <dbReference type="NCBI Taxonomy" id="112416"/>
    <lineage>
        <taxon>Eukaryota</taxon>
        <taxon>Fungi</taxon>
        <taxon>Dikarya</taxon>
        <taxon>Ascomycota</taxon>
        <taxon>Pezizomycotina</taxon>
        <taxon>Lecanoromycetes</taxon>
        <taxon>OSLEUM clade</taxon>
        <taxon>Lecanoromycetidae</taxon>
        <taxon>Lecanorales</taxon>
        <taxon>Lecanorineae</taxon>
        <taxon>Parmeliaceae</taxon>
        <taxon>Letharia</taxon>
    </lineage>
</organism>
<dbReference type="AlphaFoldDB" id="A0A8H6CS42"/>
<feature type="compositionally biased region" description="Pro residues" evidence="1">
    <location>
        <begin position="131"/>
        <end position="143"/>
    </location>
</feature>
<feature type="region of interest" description="Disordered" evidence="1">
    <location>
        <begin position="171"/>
        <end position="207"/>
    </location>
</feature>
<reference evidence="2 3" key="1">
    <citation type="journal article" date="2020" name="Genomics">
        <title>Complete, high-quality genomes from long-read metagenomic sequencing of two wolf lichen thalli reveals enigmatic genome architecture.</title>
        <authorList>
            <person name="McKenzie S.K."/>
            <person name="Walston R.F."/>
            <person name="Allen J.L."/>
        </authorList>
    </citation>
    <scope>NUCLEOTIDE SEQUENCE [LARGE SCALE GENOMIC DNA]</scope>
    <source>
        <strain evidence="2">WasteWater2</strain>
    </source>
</reference>
<name>A0A8H6CS42_9LECA</name>
<dbReference type="GeneID" id="59293495"/>
<feature type="region of interest" description="Disordered" evidence="1">
    <location>
        <begin position="86"/>
        <end position="155"/>
    </location>
</feature>